<protein>
    <submittedName>
        <fullName evidence="1">Uncharacterized protein</fullName>
    </submittedName>
</protein>
<evidence type="ECO:0000313" key="1">
    <source>
        <dbReference type="EMBL" id="SVA80223.1"/>
    </source>
</evidence>
<sequence>MSKSIDSIVLLESNVEKLKSLVIELKKENSVISKNLNLKEETLLKQANDLKECKEKYKSLKIANTFLGSNDKSLTKLKINKMIKELDKCIMNLTS</sequence>
<dbReference type="AlphaFoldDB" id="A0A381YUJ5"/>
<organism evidence="1">
    <name type="scientific">marine metagenome</name>
    <dbReference type="NCBI Taxonomy" id="408172"/>
    <lineage>
        <taxon>unclassified sequences</taxon>
        <taxon>metagenomes</taxon>
        <taxon>ecological metagenomes</taxon>
    </lineage>
</organism>
<dbReference type="EMBL" id="UINC01019001">
    <property type="protein sequence ID" value="SVA80223.1"/>
    <property type="molecule type" value="Genomic_DNA"/>
</dbReference>
<name>A0A381YUJ5_9ZZZZ</name>
<reference evidence="1" key="1">
    <citation type="submission" date="2018-05" db="EMBL/GenBank/DDBJ databases">
        <authorList>
            <person name="Lanie J.A."/>
            <person name="Ng W.-L."/>
            <person name="Kazmierczak K.M."/>
            <person name="Andrzejewski T.M."/>
            <person name="Davidsen T.M."/>
            <person name="Wayne K.J."/>
            <person name="Tettelin H."/>
            <person name="Glass J.I."/>
            <person name="Rusch D."/>
            <person name="Podicherti R."/>
            <person name="Tsui H.-C.T."/>
            <person name="Winkler M.E."/>
        </authorList>
    </citation>
    <scope>NUCLEOTIDE SEQUENCE</scope>
</reference>
<accession>A0A381YUJ5</accession>
<gene>
    <name evidence="1" type="ORF">METZ01_LOCUS133077</name>
</gene>
<proteinExistence type="predicted"/>